<dbReference type="EMBL" id="WXEY01000006">
    <property type="protein sequence ID" value="MZP29556.1"/>
    <property type="molecule type" value="Genomic_DNA"/>
</dbReference>
<accession>A0A845L1Q1</accession>
<dbReference type="RefSeq" id="WP_161257252.1">
    <property type="nucleotide sequence ID" value="NZ_WXEY01000006.1"/>
</dbReference>
<evidence type="ECO:0000313" key="1">
    <source>
        <dbReference type="EMBL" id="MZP29556.1"/>
    </source>
</evidence>
<protein>
    <submittedName>
        <fullName evidence="1">Uncharacterized protein</fullName>
    </submittedName>
</protein>
<keyword evidence="2" id="KW-1185">Reference proteome</keyword>
<evidence type="ECO:0000313" key="2">
    <source>
        <dbReference type="Proteomes" id="UP000463470"/>
    </source>
</evidence>
<dbReference type="Proteomes" id="UP000463470">
    <property type="component" value="Unassembled WGS sequence"/>
</dbReference>
<gene>
    <name evidence="1" type="ORF">GTO91_07535</name>
</gene>
<proteinExistence type="predicted"/>
<sequence length="105" mass="11630">MSTTGFSASPAKDWGELAERMRLLSERSVRFSQQIPQVQTNIREAQQSMVVVRSAMAEICWEVSQQAGMLSSVLVTLNEIGLTGPQANRAFLGTFPRMQGRVVNE</sequence>
<organism evidence="1 2">
    <name type="scientific">Heliomicrobium undosum</name>
    <dbReference type="NCBI Taxonomy" id="121734"/>
    <lineage>
        <taxon>Bacteria</taxon>
        <taxon>Bacillati</taxon>
        <taxon>Bacillota</taxon>
        <taxon>Clostridia</taxon>
        <taxon>Eubacteriales</taxon>
        <taxon>Heliobacteriaceae</taxon>
        <taxon>Heliomicrobium</taxon>
    </lineage>
</organism>
<name>A0A845L1Q1_9FIRM</name>
<dbReference type="OrthoDB" id="9847643at2"/>
<dbReference type="AlphaFoldDB" id="A0A845L1Q1"/>
<reference evidence="1 2" key="1">
    <citation type="submission" date="2020-01" db="EMBL/GenBank/DDBJ databases">
        <title>Whole-genome sequence of Heliobacterium undosum DSM 13378.</title>
        <authorList>
            <person name="Kyndt J.A."/>
            <person name="Meyer T.E."/>
        </authorList>
    </citation>
    <scope>NUCLEOTIDE SEQUENCE [LARGE SCALE GENOMIC DNA]</scope>
    <source>
        <strain evidence="1 2">DSM 13378</strain>
    </source>
</reference>
<comment type="caution">
    <text evidence="1">The sequence shown here is derived from an EMBL/GenBank/DDBJ whole genome shotgun (WGS) entry which is preliminary data.</text>
</comment>